<dbReference type="OrthoDB" id="7240065at2759"/>
<protein>
    <submittedName>
        <fullName evidence="2">Uncharacterized protein</fullName>
    </submittedName>
</protein>
<reference evidence="2" key="1">
    <citation type="submission" date="2021-12" db="EMBL/GenBank/DDBJ databases">
        <authorList>
            <person name="King R."/>
        </authorList>
    </citation>
    <scope>NUCLEOTIDE SEQUENCE</scope>
</reference>
<evidence type="ECO:0000256" key="1">
    <source>
        <dbReference type="SAM" id="SignalP"/>
    </source>
</evidence>
<evidence type="ECO:0000313" key="3">
    <source>
        <dbReference type="Proteomes" id="UP001154114"/>
    </source>
</evidence>
<proteinExistence type="predicted"/>
<feature type="signal peptide" evidence="1">
    <location>
        <begin position="1"/>
        <end position="18"/>
    </location>
</feature>
<organism evidence="2 3">
    <name type="scientific">Chrysodeixis includens</name>
    <name type="common">Soybean looper</name>
    <name type="synonym">Pseudoplusia includens</name>
    <dbReference type="NCBI Taxonomy" id="689277"/>
    <lineage>
        <taxon>Eukaryota</taxon>
        <taxon>Metazoa</taxon>
        <taxon>Ecdysozoa</taxon>
        <taxon>Arthropoda</taxon>
        <taxon>Hexapoda</taxon>
        <taxon>Insecta</taxon>
        <taxon>Pterygota</taxon>
        <taxon>Neoptera</taxon>
        <taxon>Endopterygota</taxon>
        <taxon>Lepidoptera</taxon>
        <taxon>Glossata</taxon>
        <taxon>Ditrysia</taxon>
        <taxon>Noctuoidea</taxon>
        <taxon>Noctuidae</taxon>
        <taxon>Plusiinae</taxon>
        <taxon>Chrysodeixis</taxon>
    </lineage>
</organism>
<sequence>MTPFILLAISIMLVNSEAIPPGTRCNDFEANFNLKDVIGAWHVVAIIPEKLFPEKQVTCYKVEISETDEAGLRWLINKTIESPTAKLPNNKTGIIIRQRYHSEHPFDVWSKAVSEVSGCFQQVISLDLGKHDIPYFVDKALKHDAMMQLHLLNVKGSEPFLLQLLWGRMITVVIYRRKQGVTQDELKPVFEFMNQLRGPQRLPKICDSPLKDLLVF</sequence>
<name>A0A9P0BVD2_CHRIL</name>
<gene>
    <name evidence="2" type="ORF">CINC_LOCUS7011</name>
</gene>
<keyword evidence="3" id="KW-1185">Reference proteome</keyword>
<evidence type="ECO:0000313" key="2">
    <source>
        <dbReference type="EMBL" id="CAH0596196.1"/>
    </source>
</evidence>
<keyword evidence="1" id="KW-0732">Signal</keyword>
<dbReference type="EMBL" id="LR824025">
    <property type="protein sequence ID" value="CAH0596196.1"/>
    <property type="molecule type" value="Genomic_DNA"/>
</dbReference>
<accession>A0A9P0BVD2</accession>
<dbReference type="AlphaFoldDB" id="A0A9P0BVD2"/>
<feature type="chain" id="PRO_5040243337" evidence="1">
    <location>
        <begin position="19"/>
        <end position="216"/>
    </location>
</feature>
<dbReference type="Proteomes" id="UP001154114">
    <property type="component" value="Chromosome 22"/>
</dbReference>